<gene>
    <name evidence="10" type="ORF">PFISCL1PPCAC_9987</name>
</gene>
<dbReference type="PRINTS" id="PR00463">
    <property type="entry name" value="EP450I"/>
</dbReference>
<keyword evidence="5 9" id="KW-0560">Oxidoreductase</keyword>
<evidence type="ECO:0000256" key="3">
    <source>
        <dbReference type="ARBA" id="ARBA00022617"/>
    </source>
</evidence>
<dbReference type="GO" id="GO:0020037">
    <property type="term" value="F:heme binding"/>
    <property type="evidence" value="ECO:0007669"/>
    <property type="project" value="InterPro"/>
</dbReference>
<dbReference type="PROSITE" id="PS00086">
    <property type="entry name" value="CYTOCHROME_P450"/>
    <property type="match status" value="1"/>
</dbReference>
<keyword evidence="7 9" id="KW-0503">Monooxygenase</keyword>
<evidence type="ECO:0000256" key="1">
    <source>
        <dbReference type="ARBA" id="ARBA00001971"/>
    </source>
</evidence>
<evidence type="ECO:0000256" key="8">
    <source>
        <dbReference type="PIRSR" id="PIRSR602401-1"/>
    </source>
</evidence>
<dbReference type="Gene3D" id="1.10.630.10">
    <property type="entry name" value="Cytochrome P450"/>
    <property type="match status" value="1"/>
</dbReference>
<dbReference type="Pfam" id="PF00067">
    <property type="entry name" value="p450"/>
    <property type="match status" value="1"/>
</dbReference>
<evidence type="ECO:0000256" key="5">
    <source>
        <dbReference type="ARBA" id="ARBA00023002"/>
    </source>
</evidence>
<accession>A0AAV5VL59</accession>
<dbReference type="GO" id="GO:0004497">
    <property type="term" value="F:monooxygenase activity"/>
    <property type="evidence" value="ECO:0007669"/>
    <property type="project" value="UniProtKB-KW"/>
</dbReference>
<evidence type="ECO:0000313" key="11">
    <source>
        <dbReference type="Proteomes" id="UP001432322"/>
    </source>
</evidence>
<comment type="caution">
    <text evidence="10">The sequence shown here is derived from an EMBL/GenBank/DDBJ whole genome shotgun (WGS) entry which is preliminary data.</text>
</comment>
<keyword evidence="6 8" id="KW-0408">Iron</keyword>
<reference evidence="10" key="1">
    <citation type="submission" date="2023-10" db="EMBL/GenBank/DDBJ databases">
        <title>Genome assembly of Pristionchus species.</title>
        <authorList>
            <person name="Yoshida K."/>
            <person name="Sommer R.J."/>
        </authorList>
    </citation>
    <scope>NUCLEOTIDE SEQUENCE</scope>
    <source>
        <strain evidence="10">RS5133</strain>
    </source>
</reference>
<dbReference type="FunFam" id="1.10.630.10:FF:000182">
    <property type="entry name" value="Cytochrome P450 3A4"/>
    <property type="match status" value="1"/>
</dbReference>
<evidence type="ECO:0000256" key="7">
    <source>
        <dbReference type="ARBA" id="ARBA00023033"/>
    </source>
</evidence>
<feature type="binding site" description="axial binding residue" evidence="8">
    <location>
        <position position="435"/>
    </location>
    <ligand>
        <name>heme</name>
        <dbReference type="ChEBI" id="CHEBI:30413"/>
    </ligand>
    <ligandPart>
        <name>Fe</name>
        <dbReference type="ChEBI" id="CHEBI:18248"/>
    </ligandPart>
</feature>
<evidence type="ECO:0000256" key="4">
    <source>
        <dbReference type="ARBA" id="ARBA00022723"/>
    </source>
</evidence>
<organism evidence="10 11">
    <name type="scientific">Pristionchus fissidentatus</name>
    <dbReference type="NCBI Taxonomy" id="1538716"/>
    <lineage>
        <taxon>Eukaryota</taxon>
        <taxon>Metazoa</taxon>
        <taxon>Ecdysozoa</taxon>
        <taxon>Nematoda</taxon>
        <taxon>Chromadorea</taxon>
        <taxon>Rhabditida</taxon>
        <taxon>Rhabditina</taxon>
        <taxon>Diplogasteromorpha</taxon>
        <taxon>Diplogasteroidea</taxon>
        <taxon>Neodiplogasteridae</taxon>
        <taxon>Pristionchus</taxon>
    </lineage>
</organism>
<dbReference type="GO" id="GO:0016705">
    <property type="term" value="F:oxidoreductase activity, acting on paired donors, with incorporation or reduction of molecular oxygen"/>
    <property type="evidence" value="ECO:0007669"/>
    <property type="project" value="InterPro"/>
</dbReference>
<dbReference type="AlphaFoldDB" id="A0AAV5VL59"/>
<keyword evidence="11" id="KW-1185">Reference proteome</keyword>
<keyword evidence="3 8" id="KW-0349">Heme</keyword>
<dbReference type="InterPro" id="IPR050476">
    <property type="entry name" value="Insect_CytP450_Detox"/>
</dbReference>
<dbReference type="Proteomes" id="UP001432322">
    <property type="component" value="Unassembled WGS sequence"/>
</dbReference>
<dbReference type="InterPro" id="IPR036396">
    <property type="entry name" value="Cyt_P450_sf"/>
</dbReference>
<comment type="similarity">
    <text evidence="2 9">Belongs to the cytochrome P450 family.</text>
</comment>
<comment type="cofactor">
    <cofactor evidence="1 8">
        <name>heme</name>
        <dbReference type="ChEBI" id="CHEBI:30413"/>
    </cofactor>
</comment>
<proteinExistence type="inferred from homology"/>
<feature type="non-terminal residue" evidence="10">
    <location>
        <position position="485"/>
    </location>
</feature>
<name>A0AAV5VL59_9BILA</name>
<evidence type="ECO:0000256" key="9">
    <source>
        <dbReference type="RuleBase" id="RU000461"/>
    </source>
</evidence>
<dbReference type="PRINTS" id="PR00385">
    <property type="entry name" value="P450"/>
</dbReference>
<dbReference type="InterPro" id="IPR001128">
    <property type="entry name" value="Cyt_P450"/>
</dbReference>
<dbReference type="EMBL" id="BTSY01000003">
    <property type="protein sequence ID" value="GMT18690.1"/>
    <property type="molecule type" value="Genomic_DNA"/>
</dbReference>
<dbReference type="PANTHER" id="PTHR24292:SF102">
    <property type="entry name" value="CYTOCHROME P450 FAMILY-RELATED"/>
    <property type="match status" value="1"/>
</dbReference>
<keyword evidence="4 8" id="KW-0479">Metal-binding</keyword>
<sequence>VIKYFCSYYENSRGYWARRKIPGPPSQLLIGNLKELWYNETPRVLVIKEWTKKYGKIFGIHEGQRKILVVSDLDMLNEILVKQFDNFQARMRFPLQRPDEGPKTHIIEASGARWKRLRTLGTFGFTNKALKQMRETIEDSSLQVIRDLELKCEKGEIDMLEYFQEYTMDIICKIALGQKDVEMFNNKYLQICKDVFMRTLSHFRKLLHLTLPGCLKTLVLIRFDRTSLSKPFLSSIFQSKINGIQSIIVQESGQESSTADFIDIYLDAELEGGDTEEMEGSRRLVFDEVVSQCIIMLLAGFETTSNSLSYLTHFLANYPDVQQKMREEIERECKGENVEYESLVNLKYTEAVIKESLRHYPLASFIVNRECVKATTVCGYEMEAGDMIMTDTWSLHMDKTIWGEDVEEFRPERWLEDTSHPRVAFQSFGEGPRMCIGMRLAFMEEKIILAHFMKNFVVRVSENTNPLHLVGPLTVSPSHVKVRLE</sequence>
<dbReference type="PANTHER" id="PTHR24292">
    <property type="entry name" value="CYTOCHROME P450"/>
    <property type="match status" value="1"/>
</dbReference>
<protein>
    <recommendedName>
        <fullName evidence="12">Cytochrome P450</fullName>
    </recommendedName>
</protein>
<dbReference type="GO" id="GO:0005506">
    <property type="term" value="F:iron ion binding"/>
    <property type="evidence" value="ECO:0007669"/>
    <property type="project" value="InterPro"/>
</dbReference>
<evidence type="ECO:0000256" key="6">
    <source>
        <dbReference type="ARBA" id="ARBA00023004"/>
    </source>
</evidence>
<evidence type="ECO:0008006" key="12">
    <source>
        <dbReference type="Google" id="ProtNLM"/>
    </source>
</evidence>
<dbReference type="SUPFAM" id="SSF48264">
    <property type="entry name" value="Cytochrome P450"/>
    <property type="match status" value="1"/>
</dbReference>
<dbReference type="InterPro" id="IPR017972">
    <property type="entry name" value="Cyt_P450_CS"/>
</dbReference>
<evidence type="ECO:0000256" key="2">
    <source>
        <dbReference type="ARBA" id="ARBA00010617"/>
    </source>
</evidence>
<dbReference type="CDD" id="cd11055">
    <property type="entry name" value="CYP3A-like"/>
    <property type="match status" value="1"/>
</dbReference>
<dbReference type="InterPro" id="IPR002401">
    <property type="entry name" value="Cyt_P450_E_grp-I"/>
</dbReference>
<feature type="non-terminal residue" evidence="10">
    <location>
        <position position="1"/>
    </location>
</feature>
<evidence type="ECO:0000313" key="10">
    <source>
        <dbReference type="EMBL" id="GMT18690.1"/>
    </source>
</evidence>